<evidence type="ECO:0008006" key="4">
    <source>
        <dbReference type="Google" id="ProtNLM"/>
    </source>
</evidence>
<dbReference type="Proteomes" id="UP001041814">
    <property type="component" value="Unassembled WGS sequence"/>
</dbReference>
<protein>
    <recommendedName>
        <fullName evidence="4">DUF3040 domain-containing protein</fullName>
    </recommendedName>
</protein>
<keyword evidence="3" id="KW-1185">Reference proteome</keyword>
<dbReference type="EMBL" id="NRRU01000042">
    <property type="protein sequence ID" value="MBK1713612.1"/>
    <property type="molecule type" value="Genomic_DNA"/>
</dbReference>
<sequence>MNTPPHWTTSAFGDSAETRPDELEALRQHFAECSARDARIVALHCGWLRLQALVGSHLVTTLALAVAVVGIGFVLL</sequence>
<proteinExistence type="predicted"/>
<keyword evidence="1" id="KW-0812">Transmembrane</keyword>
<evidence type="ECO:0000256" key="1">
    <source>
        <dbReference type="SAM" id="Phobius"/>
    </source>
</evidence>
<reference evidence="2" key="2">
    <citation type="journal article" date="2020" name="Microorganisms">
        <title>Osmotic Adaptation and Compatible Solute Biosynthesis of Phototrophic Bacteria as Revealed from Genome Analyses.</title>
        <authorList>
            <person name="Imhoff J.F."/>
            <person name="Rahn T."/>
            <person name="Kunzel S."/>
            <person name="Keller A."/>
            <person name="Neulinger S.C."/>
        </authorList>
    </citation>
    <scope>NUCLEOTIDE SEQUENCE</scope>
    <source>
        <strain evidence="2">IM 151</strain>
    </source>
</reference>
<accession>A0ABS1DXU8</accession>
<keyword evidence="1" id="KW-1133">Transmembrane helix</keyword>
<evidence type="ECO:0000313" key="2">
    <source>
        <dbReference type="EMBL" id="MBK1713612.1"/>
    </source>
</evidence>
<gene>
    <name evidence="2" type="ORF">CKO43_12565</name>
</gene>
<keyword evidence="1" id="KW-0472">Membrane</keyword>
<feature type="transmembrane region" description="Helical" evidence="1">
    <location>
        <begin position="57"/>
        <end position="75"/>
    </location>
</feature>
<name>A0ABS1DXU8_RUBGE</name>
<evidence type="ECO:0000313" key="3">
    <source>
        <dbReference type="Proteomes" id="UP001041814"/>
    </source>
</evidence>
<dbReference type="RefSeq" id="WP_200230031.1">
    <property type="nucleotide sequence ID" value="NZ_NRRT01000041.1"/>
</dbReference>
<organism evidence="2 3">
    <name type="scientific">Rubrivivax gelatinosus</name>
    <name type="common">Rhodocyclus gelatinosus</name>
    <name type="synonym">Rhodopseudomonas gelatinosa</name>
    <dbReference type="NCBI Taxonomy" id="28068"/>
    <lineage>
        <taxon>Bacteria</taxon>
        <taxon>Pseudomonadati</taxon>
        <taxon>Pseudomonadota</taxon>
        <taxon>Betaproteobacteria</taxon>
        <taxon>Burkholderiales</taxon>
        <taxon>Sphaerotilaceae</taxon>
        <taxon>Rubrivivax</taxon>
    </lineage>
</organism>
<comment type="caution">
    <text evidence="2">The sequence shown here is derived from an EMBL/GenBank/DDBJ whole genome shotgun (WGS) entry which is preliminary data.</text>
</comment>
<reference evidence="2" key="1">
    <citation type="submission" date="2017-08" db="EMBL/GenBank/DDBJ databases">
        <authorList>
            <person name="Imhoff J.F."/>
            <person name="Rahn T."/>
            <person name="Kuenzel S."/>
            <person name="Neulinger S.C."/>
        </authorList>
    </citation>
    <scope>NUCLEOTIDE SEQUENCE</scope>
    <source>
        <strain evidence="2">IM 151</strain>
    </source>
</reference>